<protein>
    <submittedName>
        <fullName evidence="2">Uncharacterized protein</fullName>
    </submittedName>
</protein>
<name>A0A1B2EZ50_9HYPH</name>
<feature type="region of interest" description="Disordered" evidence="1">
    <location>
        <begin position="1"/>
        <end position="89"/>
    </location>
</feature>
<feature type="compositionally biased region" description="Low complexity" evidence="1">
    <location>
        <begin position="30"/>
        <end position="41"/>
    </location>
</feature>
<evidence type="ECO:0000313" key="2">
    <source>
        <dbReference type="EMBL" id="ANY85260.1"/>
    </source>
</evidence>
<keyword evidence="2" id="KW-0614">Plasmid</keyword>
<dbReference type="RefSeq" id="WP_099516044.1">
    <property type="nucleotide sequence ID" value="NZ_CP016620.1"/>
</dbReference>
<evidence type="ECO:0000256" key="1">
    <source>
        <dbReference type="SAM" id="MobiDB-lite"/>
    </source>
</evidence>
<dbReference type="KEGG" id="moc:BB934_44610"/>
<feature type="compositionally biased region" description="Basic and acidic residues" evidence="1">
    <location>
        <begin position="65"/>
        <end position="75"/>
    </location>
</feature>
<dbReference type="EMBL" id="CP016620">
    <property type="protein sequence ID" value="ANY85260.1"/>
    <property type="molecule type" value="Genomic_DNA"/>
</dbReference>
<organism evidence="2">
    <name type="scientific">Microvirga ossetica</name>
    <dbReference type="NCBI Taxonomy" id="1882682"/>
    <lineage>
        <taxon>Bacteria</taxon>
        <taxon>Pseudomonadati</taxon>
        <taxon>Pseudomonadota</taxon>
        <taxon>Alphaproteobacteria</taxon>
        <taxon>Hyphomicrobiales</taxon>
        <taxon>Methylobacteriaceae</taxon>
        <taxon>Microvirga</taxon>
    </lineage>
</organism>
<proteinExistence type="predicted"/>
<reference evidence="2" key="1">
    <citation type="submission" date="2016-07" db="EMBL/GenBank/DDBJ databases">
        <title>Microvirga ossetica sp. nov. a new species of rhizobia isolated from root nodules of the legume species Vicia alpestris Steven originated from North Ossetia region in the Caucasus.</title>
        <authorList>
            <person name="Safronova V.I."/>
            <person name="Kuznetsova I.G."/>
            <person name="Sazanova A.L."/>
            <person name="Belimov A."/>
            <person name="Andronov E."/>
            <person name="Osledkin Y.S."/>
            <person name="Onishchuk O.P."/>
            <person name="Kurchak O.N."/>
            <person name="Shaposhnikov A.I."/>
            <person name="Willems A."/>
            <person name="Tikhonovich I.A."/>
        </authorList>
    </citation>
    <scope>NUCLEOTIDE SEQUENCE [LARGE SCALE GENOMIC DNA]</scope>
    <source>
        <strain evidence="2">V5/3M</strain>
        <plasmid evidence="2">unnamed4</plasmid>
    </source>
</reference>
<gene>
    <name evidence="2" type="ORF">BB934_44610</name>
</gene>
<geneLocation type="plasmid" evidence="2">
    <name>unnamed4</name>
</geneLocation>
<dbReference type="AlphaFoldDB" id="A0A1B2EZ50"/>
<accession>A0A1B2EZ50</accession>
<feature type="compositionally biased region" description="Polar residues" evidence="1">
    <location>
        <begin position="48"/>
        <end position="63"/>
    </location>
</feature>
<sequence>MEKSPEQEAEQPEISGKASTPQLDRLEKLANAAASAAQAKQWRARKNGISQQEESSEVRNLNSDAEARARAEEAMRQMMSKPQSKRRGR</sequence>